<feature type="chain" id="PRO_5009119704" description="Outer membrane protein beta-barrel domain-containing protein" evidence="1">
    <location>
        <begin position="22"/>
        <end position="188"/>
    </location>
</feature>
<dbReference type="OrthoDB" id="6366116at2"/>
<accession>A0A1E2VCU2</accession>
<keyword evidence="3" id="KW-1185">Reference proteome</keyword>
<evidence type="ECO:0000313" key="3">
    <source>
        <dbReference type="Proteomes" id="UP000094291"/>
    </source>
</evidence>
<dbReference type="Proteomes" id="UP000094291">
    <property type="component" value="Unassembled WGS sequence"/>
</dbReference>
<dbReference type="Pfam" id="PF07437">
    <property type="entry name" value="YfaZ"/>
    <property type="match status" value="1"/>
</dbReference>
<proteinExistence type="predicted"/>
<evidence type="ECO:0008006" key="4">
    <source>
        <dbReference type="Google" id="ProtNLM"/>
    </source>
</evidence>
<dbReference type="EMBL" id="MDTQ01000001">
    <property type="protein sequence ID" value="ODC04807.1"/>
    <property type="molecule type" value="Genomic_DNA"/>
</dbReference>
<dbReference type="RefSeq" id="WP_068999791.1">
    <property type="nucleotide sequence ID" value="NZ_MDTQ01000001.1"/>
</dbReference>
<reference evidence="2 3" key="1">
    <citation type="submission" date="2016-08" db="EMBL/GenBank/DDBJ databases">
        <authorList>
            <person name="Seilhamer J.J."/>
        </authorList>
    </citation>
    <scope>NUCLEOTIDE SEQUENCE [LARGE SCALE GENOMIC DNA]</scope>
    <source>
        <strain evidence="2 3">PH27A</strain>
    </source>
</reference>
<evidence type="ECO:0000313" key="2">
    <source>
        <dbReference type="EMBL" id="ODC04807.1"/>
    </source>
</evidence>
<protein>
    <recommendedName>
        <fullName evidence="4">Outer membrane protein beta-barrel domain-containing protein</fullName>
    </recommendedName>
</protein>
<organism evidence="2 3">
    <name type="scientific">Terasakiispira papahanaumokuakeensis</name>
    <dbReference type="NCBI Taxonomy" id="197479"/>
    <lineage>
        <taxon>Bacteria</taxon>
        <taxon>Pseudomonadati</taxon>
        <taxon>Pseudomonadota</taxon>
        <taxon>Gammaproteobacteria</taxon>
        <taxon>Oceanospirillales</taxon>
        <taxon>Terasakiispira</taxon>
    </lineage>
</organism>
<sequence length="188" mass="20474">MRLTLPVSTFILAFGATPVWAASVDANINDTSIQAELESGVSSMPNLSINGGILYSEDHDDFDSLVGTLGVQGIETDNATYRAGLGARLYAYDADDFDGSALAFGGFLYRTIPNFQRMSVGAYGWYAPQVTSFGDTEKLYEYGARVAIRAIQNTDVYLGYRYLGVEQEDGGFDDDLDSGLNIGFRMNF</sequence>
<dbReference type="STRING" id="197479.BFW38_15980"/>
<dbReference type="AlphaFoldDB" id="A0A1E2VCU2"/>
<evidence type="ECO:0000256" key="1">
    <source>
        <dbReference type="SAM" id="SignalP"/>
    </source>
</evidence>
<keyword evidence="1" id="KW-0732">Signal</keyword>
<dbReference type="InterPro" id="IPR009998">
    <property type="entry name" value="YfaZ"/>
</dbReference>
<name>A0A1E2VCU2_9GAMM</name>
<feature type="signal peptide" evidence="1">
    <location>
        <begin position="1"/>
        <end position="21"/>
    </location>
</feature>
<gene>
    <name evidence="2" type="ORF">BFW38_15980</name>
</gene>
<comment type="caution">
    <text evidence="2">The sequence shown here is derived from an EMBL/GenBank/DDBJ whole genome shotgun (WGS) entry which is preliminary data.</text>
</comment>